<evidence type="ECO:0000313" key="3">
    <source>
        <dbReference type="EMBL" id="MBB3188407.1"/>
    </source>
</evidence>
<comment type="caution">
    <text evidence="3">The sequence shown here is derived from an EMBL/GenBank/DDBJ whole genome shotgun (WGS) entry which is preliminary data.</text>
</comment>
<keyword evidence="2" id="KW-0808">Transferase</keyword>
<dbReference type="PANTHER" id="PTHR11927">
    <property type="entry name" value="GALACTOSIDE 2-L-FUCOSYLTRANSFERASE"/>
    <property type="match status" value="1"/>
</dbReference>
<dbReference type="CDD" id="cd11301">
    <property type="entry name" value="Fut1_Fut2_like"/>
    <property type="match status" value="1"/>
</dbReference>
<evidence type="ECO:0008006" key="5">
    <source>
        <dbReference type="Google" id="ProtNLM"/>
    </source>
</evidence>
<reference evidence="3 4" key="1">
    <citation type="submission" date="2020-08" db="EMBL/GenBank/DDBJ databases">
        <title>Genomic Encyclopedia of Type Strains, Phase IV (KMG-IV): sequencing the most valuable type-strain genomes for metagenomic binning, comparative biology and taxonomic classification.</title>
        <authorList>
            <person name="Goeker M."/>
        </authorList>
    </citation>
    <scope>NUCLEOTIDE SEQUENCE [LARGE SCALE GENOMIC DNA]</scope>
    <source>
        <strain evidence="3 4">DSM 27471</strain>
    </source>
</reference>
<dbReference type="GO" id="GO:0016020">
    <property type="term" value="C:membrane"/>
    <property type="evidence" value="ECO:0007669"/>
    <property type="project" value="InterPro"/>
</dbReference>
<proteinExistence type="predicted"/>
<dbReference type="GO" id="GO:0008107">
    <property type="term" value="F:galactoside 2-alpha-L-fucosyltransferase activity"/>
    <property type="evidence" value="ECO:0007669"/>
    <property type="project" value="InterPro"/>
</dbReference>
<dbReference type="PANTHER" id="PTHR11927:SF9">
    <property type="entry name" value="L-FUCOSYLTRANSFERASE"/>
    <property type="match status" value="1"/>
</dbReference>
<keyword evidence="1" id="KW-0328">Glycosyltransferase</keyword>
<dbReference type="Pfam" id="PF01531">
    <property type="entry name" value="Glyco_transf_11"/>
    <property type="match status" value="1"/>
</dbReference>
<dbReference type="AlphaFoldDB" id="A0A7W5DST0"/>
<dbReference type="Proteomes" id="UP000544222">
    <property type="component" value="Unassembled WGS sequence"/>
</dbReference>
<gene>
    <name evidence="3" type="ORF">FHX64_002605</name>
</gene>
<keyword evidence="4" id="KW-1185">Reference proteome</keyword>
<accession>A0A7W5DST0</accession>
<sequence length="279" mass="33475">MIIVSLKCQMGNQLFQYAFGAANAKRLHTRFIPFLNTPYYPFKLEYFKLDPFTRFVFSYPKITRQYSRVCRKLVKHMIKTKIDDNEWHLLDNIENNCYYDGFFQSERYFQPFPDTIRRRFRIKKSYRNAFENKYGELFRTHKTIVVHLRRKDYNLVGYDDIGGVNIALPLTYYQKAFEQIKQLDDYVILFISDDIESVKNDFGNHPNYRFETNPSIIDFQLIQHADIAIIANSTFAWWAAYLSHKPSAQIYAPAYWWGFKVRKEFPVGIMTAKFHQIEF</sequence>
<dbReference type="InterPro" id="IPR002516">
    <property type="entry name" value="Glyco_trans_11"/>
</dbReference>
<evidence type="ECO:0000313" key="4">
    <source>
        <dbReference type="Proteomes" id="UP000544222"/>
    </source>
</evidence>
<dbReference type="EMBL" id="JACHYB010000002">
    <property type="protein sequence ID" value="MBB3188407.1"/>
    <property type="molecule type" value="Genomic_DNA"/>
</dbReference>
<dbReference type="GO" id="GO:0005975">
    <property type="term" value="P:carbohydrate metabolic process"/>
    <property type="evidence" value="ECO:0007669"/>
    <property type="project" value="InterPro"/>
</dbReference>
<organism evidence="3 4">
    <name type="scientific">Microbacter margulisiae</name>
    <dbReference type="NCBI Taxonomy" id="1350067"/>
    <lineage>
        <taxon>Bacteria</taxon>
        <taxon>Pseudomonadati</taxon>
        <taxon>Bacteroidota</taxon>
        <taxon>Bacteroidia</taxon>
        <taxon>Bacteroidales</taxon>
        <taxon>Porphyromonadaceae</taxon>
        <taxon>Microbacter</taxon>
    </lineage>
</organism>
<name>A0A7W5DST0_9PORP</name>
<dbReference type="RefSeq" id="WP_183414154.1">
    <property type="nucleotide sequence ID" value="NZ_JACHYB010000002.1"/>
</dbReference>
<evidence type="ECO:0000256" key="1">
    <source>
        <dbReference type="ARBA" id="ARBA00022676"/>
    </source>
</evidence>
<protein>
    <recommendedName>
        <fullName evidence="5">Glycosyl transferase family 11</fullName>
    </recommendedName>
</protein>
<evidence type="ECO:0000256" key="2">
    <source>
        <dbReference type="ARBA" id="ARBA00022679"/>
    </source>
</evidence>